<proteinExistence type="predicted"/>
<reference evidence="1" key="1">
    <citation type="submission" date="2023-04" db="EMBL/GenBank/DDBJ databases">
        <title>Candida boidinii NBRC 1967.</title>
        <authorList>
            <person name="Ichikawa N."/>
            <person name="Sato H."/>
            <person name="Tonouchi N."/>
        </authorList>
    </citation>
    <scope>NUCLEOTIDE SEQUENCE</scope>
    <source>
        <strain evidence="1">NBRC 1967</strain>
    </source>
</reference>
<accession>A0ACB5TPN3</accession>
<dbReference type="EMBL" id="BSXV01001294">
    <property type="protein sequence ID" value="GME92366.1"/>
    <property type="molecule type" value="Genomic_DNA"/>
</dbReference>
<protein>
    <submittedName>
        <fullName evidence="1">Unnamed protein product</fullName>
    </submittedName>
</protein>
<evidence type="ECO:0000313" key="2">
    <source>
        <dbReference type="Proteomes" id="UP001165101"/>
    </source>
</evidence>
<keyword evidence="2" id="KW-1185">Reference proteome</keyword>
<gene>
    <name evidence="1" type="ORF">Cboi01_000271400</name>
</gene>
<dbReference type="Proteomes" id="UP001165101">
    <property type="component" value="Unassembled WGS sequence"/>
</dbReference>
<sequence length="307" mass="34975">MSKGKFPDFYCVYLLNSLTKPKSLYIGSTPNPYRRLRQHNGEITQGAYRTKKMGYRPWKMVLIVYGFPSKISALQFEHAWQHPYQTRHIPADQRVSKTKTNGVTIHHKLANCKLLLRSNFFKRLGLSVCVFKKDVYDIWCSNRYNIEFDLGSNLLEVSFDDPQGIIEGGNYEQVKKFMETEIAKDKSTFDNSVSVIEKLEDAGEVVECKICNQEISKEIDMIGVCGHSGCGCTYHLNCWAQDILEKEEKKLKSIVASGSDNGEDLTNADNDFIVPLKGRCLSCGKANFWNKVAKNSEMLHAKFSSEH</sequence>
<organism evidence="1 2">
    <name type="scientific">Candida boidinii</name>
    <name type="common">Yeast</name>
    <dbReference type="NCBI Taxonomy" id="5477"/>
    <lineage>
        <taxon>Eukaryota</taxon>
        <taxon>Fungi</taxon>
        <taxon>Dikarya</taxon>
        <taxon>Ascomycota</taxon>
        <taxon>Saccharomycotina</taxon>
        <taxon>Pichiomycetes</taxon>
        <taxon>Pichiales</taxon>
        <taxon>Pichiaceae</taxon>
        <taxon>Ogataea</taxon>
        <taxon>Ogataea/Candida clade</taxon>
    </lineage>
</organism>
<name>A0ACB5TPN3_CANBO</name>
<evidence type="ECO:0000313" key="1">
    <source>
        <dbReference type="EMBL" id="GME92366.1"/>
    </source>
</evidence>
<comment type="caution">
    <text evidence="1">The sequence shown here is derived from an EMBL/GenBank/DDBJ whole genome shotgun (WGS) entry which is preliminary data.</text>
</comment>